<proteinExistence type="predicted"/>
<name>A0ACB8CJ47_DERSI</name>
<dbReference type="Proteomes" id="UP000821865">
    <property type="component" value="Chromosome 6"/>
</dbReference>
<accession>A0ACB8CJ47</accession>
<sequence length="122" mass="13591">MLVDDYLDHLLSMTPIPSSADLNKLRNLYDEITFRTSAREGLGISPDEYAAVLRRVVMKALPPDVGSLYCQLLKEASSWNHGDTAVVTEDKSEQVKHVMTFLRIQVEAREEGHLDQASSSAS</sequence>
<reference evidence="1" key="1">
    <citation type="submission" date="2020-05" db="EMBL/GenBank/DDBJ databases">
        <title>Large-scale comparative analyses of tick genomes elucidate their genetic diversity and vector capacities.</title>
        <authorList>
            <person name="Jia N."/>
            <person name="Wang J."/>
            <person name="Shi W."/>
            <person name="Du L."/>
            <person name="Sun Y."/>
            <person name="Zhan W."/>
            <person name="Jiang J."/>
            <person name="Wang Q."/>
            <person name="Zhang B."/>
            <person name="Ji P."/>
            <person name="Sakyi L.B."/>
            <person name="Cui X."/>
            <person name="Yuan T."/>
            <person name="Jiang B."/>
            <person name="Yang W."/>
            <person name="Lam T.T.-Y."/>
            <person name="Chang Q."/>
            <person name="Ding S."/>
            <person name="Wang X."/>
            <person name="Zhu J."/>
            <person name="Ruan X."/>
            <person name="Zhao L."/>
            <person name="Wei J."/>
            <person name="Que T."/>
            <person name="Du C."/>
            <person name="Cheng J."/>
            <person name="Dai P."/>
            <person name="Han X."/>
            <person name="Huang E."/>
            <person name="Gao Y."/>
            <person name="Liu J."/>
            <person name="Shao H."/>
            <person name="Ye R."/>
            <person name="Li L."/>
            <person name="Wei W."/>
            <person name="Wang X."/>
            <person name="Wang C."/>
            <person name="Yang T."/>
            <person name="Huo Q."/>
            <person name="Li W."/>
            <person name="Guo W."/>
            <person name="Chen H."/>
            <person name="Zhou L."/>
            <person name="Ni X."/>
            <person name="Tian J."/>
            <person name="Zhou Y."/>
            <person name="Sheng Y."/>
            <person name="Liu T."/>
            <person name="Pan Y."/>
            <person name="Xia L."/>
            <person name="Li J."/>
            <person name="Zhao F."/>
            <person name="Cao W."/>
        </authorList>
    </citation>
    <scope>NUCLEOTIDE SEQUENCE</scope>
    <source>
        <strain evidence="1">Dsil-2018</strain>
    </source>
</reference>
<organism evidence="1 2">
    <name type="scientific">Dermacentor silvarum</name>
    <name type="common">Tick</name>
    <dbReference type="NCBI Taxonomy" id="543639"/>
    <lineage>
        <taxon>Eukaryota</taxon>
        <taxon>Metazoa</taxon>
        <taxon>Ecdysozoa</taxon>
        <taxon>Arthropoda</taxon>
        <taxon>Chelicerata</taxon>
        <taxon>Arachnida</taxon>
        <taxon>Acari</taxon>
        <taxon>Parasitiformes</taxon>
        <taxon>Ixodida</taxon>
        <taxon>Ixodoidea</taxon>
        <taxon>Ixodidae</taxon>
        <taxon>Rhipicephalinae</taxon>
        <taxon>Dermacentor</taxon>
    </lineage>
</organism>
<keyword evidence="2" id="KW-1185">Reference proteome</keyword>
<comment type="caution">
    <text evidence="1">The sequence shown here is derived from an EMBL/GenBank/DDBJ whole genome shotgun (WGS) entry which is preliminary data.</text>
</comment>
<gene>
    <name evidence="1" type="ORF">HPB49_002437</name>
</gene>
<evidence type="ECO:0000313" key="2">
    <source>
        <dbReference type="Proteomes" id="UP000821865"/>
    </source>
</evidence>
<dbReference type="EMBL" id="CM023475">
    <property type="protein sequence ID" value="KAH7944936.1"/>
    <property type="molecule type" value="Genomic_DNA"/>
</dbReference>
<protein>
    <submittedName>
        <fullName evidence="1">Uncharacterized protein</fullName>
    </submittedName>
</protein>
<evidence type="ECO:0000313" key="1">
    <source>
        <dbReference type="EMBL" id="KAH7944936.1"/>
    </source>
</evidence>